<evidence type="ECO:0000256" key="5">
    <source>
        <dbReference type="PIRNR" id="PIRNR017179"/>
    </source>
</evidence>
<feature type="domain" description="Tudor" evidence="6">
    <location>
        <begin position="707"/>
        <end position="766"/>
    </location>
</feature>
<dbReference type="OrthoDB" id="10023235at2759"/>
<dbReference type="Pfam" id="PF00567">
    <property type="entry name" value="TUDOR"/>
    <property type="match status" value="1"/>
</dbReference>
<dbReference type="FunFam" id="2.40.50.90:FF:000002">
    <property type="entry name" value="Staphylococcal nuclease domain-containing protein"/>
    <property type="match status" value="1"/>
</dbReference>
<dbReference type="PROSITE" id="PS50830">
    <property type="entry name" value="TNASE_3"/>
    <property type="match status" value="4"/>
</dbReference>
<dbReference type="GO" id="GO:0006402">
    <property type="term" value="P:mRNA catabolic process"/>
    <property type="evidence" value="ECO:0007669"/>
    <property type="project" value="UniProtKB-UniRule"/>
</dbReference>
<dbReference type="PROSITE" id="PS50304">
    <property type="entry name" value="TUDOR"/>
    <property type="match status" value="1"/>
</dbReference>
<keyword evidence="4" id="KW-0677">Repeat</keyword>
<dbReference type="InterPro" id="IPR035437">
    <property type="entry name" value="SNase_OB-fold_sf"/>
</dbReference>
<dbReference type="InterPro" id="IPR016685">
    <property type="entry name" value="Silence_cplx_Nase-comp_TudorSN"/>
</dbReference>
<dbReference type="InterPro" id="IPR016071">
    <property type="entry name" value="Staphylococal_nuclease_OB-fold"/>
</dbReference>
<evidence type="ECO:0000256" key="3">
    <source>
        <dbReference type="ARBA" id="ARBA00022490"/>
    </source>
</evidence>
<dbReference type="Proteomes" id="UP000759131">
    <property type="component" value="Unassembled WGS sequence"/>
</dbReference>
<keyword evidence="3 5" id="KW-0963">Cytoplasm</keyword>
<evidence type="ECO:0000256" key="2">
    <source>
        <dbReference type="ARBA" id="ARBA00017230"/>
    </source>
</evidence>
<evidence type="ECO:0000256" key="1">
    <source>
        <dbReference type="ARBA" id="ARBA00004496"/>
    </source>
</evidence>
<dbReference type="FunFam" id="2.40.50.90:FF:000018">
    <property type="entry name" value="Ribonuclease"/>
    <property type="match status" value="1"/>
</dbReference>
<dbReference type="Gene3D" id="2.30.30.140">
    <property type="match status" value="1"/>
</dbReference>
<dbReference type="SUPFAM" id="SSF50199">
    <property type="entry name" value="Staphylococcal nuclease"/>
    <property type="match status" value="5"/>
</dbReference>
<dbReference type="PIRSF" id="PIRSF017179">
    <property type="entry name" value="RISC-Tudor-SN"/>
    <property type="match status" value="1"/>
</dbReference>
<evidence type="ECO:0000313" key="9">
    <source>
        <dbReference type="Proteomes" id="UP000759131"/>
    </source>
</evidence>
<gene>
    <name evidence="8" type="ORF">OSB1V03_LOCUS14339</name>
</gene>
<feature type="domain" description="TNase-like" evidence="7">
    <location>
        <begin position="10"/>
        <end position="154"/>
    </location>
</feature>
<dbReference type="GO" id="GO:0005829">
    <property type="term" value="C:cytosol"/>
    <property type="evidence" value="ECO:0007669"/>
    <property type="project" value="UniProtKB-UniRule"/>
</dbReference>
<dbReference type="Gene3D" id="2.40.50.90">
    <property type="match status" value="5"/>
</dbReference>
<proteinExistence type="predicted"/>
<dbReference type="PANTHER" id="PTHR12302">
    <property type="entry name" value="EBNA2 BINDING PROTEIN P100"/>
    <property type="match status" value="1"/>
</dbReference>
<dbReference type="FunFam" id="2.30.30.140:FF:000018">
    <property type="entry name" value="Serine/threonine-protein kinase 31"/>
    <property type="match status" value="1"/>
</dbReference>
<accession>A0A7R9L2U6</accession>
<evidence type="ECO:0000259" key="6">
    <source>
        <dbReference type="PROSITE" id="PS50304"/>
    </source>
</evidence>
<dbReference type="SMART" id="SM00333">
    <property type="entry name" value="TUDOR"/>
    <property type="match status" value="1"/>
</dbReference>
<evidence type="ECO:0000256" key="4">
    <source>
        <dbReference type="ARBA" id="ARBA00022737"/>
    </source>
</evidence>
<dbReference type="PANTHER" id="PTHR12302:SF2">
    <property type="entry name" value="STAPHYLOCOCCAL NUCLEASE DOMAIN-CONTAINING PROTEIN 1"/>
    <property type="match status" value="1"/>
</dbReference>
<name>A0A7R9L2U6_9ACAR</name>
<reference evidence="8" key="1">
    <citation type="submission" date="2020-11" db="EMBL/GenBank/DDBJ databases">
        <authorList>
            <person name="Tran Van P."/>
        </authorList>
    </citation>
    <scope>NUCLEOTIDE SEQUENCE</scope>
</reference>
<organism evidence="8">
    <name type="scientific">Medioppia subpectinata</name>
    <dbReference type="NCBI Taxonomy" id="1979941"/>
    <lineage>
        <taxon>Eukaryota</taxon>
        <taxon>Metazoa</taxon>
        <taxon>Ecdysozoa</taxon>
        <taxon>Arthropoda</taxon>
        <taxon>Chelicerata</taxon>
        <taxon>Arachnida</taxon>
        <taxon>Acari</taxon>
        <taxon>Acariformes</taxon>
        <taxon>Sarcoptiformes</taxon>
        <taxon>Oribatida</taxon>
        <taxon>Brachypylina</taxon>
        <taxon>Oppioidea</taxon>
        <taxon>Oppiidae</taxon>
        <taxon>Medioppia</taxon>
    </lineage>
</organism>
<dbReference type="AlphaFoldDB" id="A0A7R9L2U6"/>
<evidence type="ECO:0000313" key="8">
    <source>
        <dbReference type="EMBL" id="CAD7633943.1"/>
    </source>
</evidence>
<dbReference type="EMBL" id="CAJPIZ010013670">
    <property type="protein sequence ID" value="CAG2114373.1"/>
    <property type="molecule type" value="Genomic_DNA"/>
</dbReference>
<dbReference type="GO" id="GO:0005634">
    <property type="term" value="C:nucleus"/>
    <property type="evidence" value="ECO:0007669"/>
    <property type="project" value="TreeGrafter"/>
</dbReference>
<dbReference type="GO" id="GO:0031332">
    <property type="term" value="C:RNAi effector complex"/>
    <property type="evidence" value="ECO:0007669"/>
    <property type="project" value="InterPro"/>
</dbReference>
<dbReference type="InterPro" id="IPR047386">
    <property type="entry name" value="Tudor_TDRD11"/>
</dbReference>
<dbReference type="GO" id="GO:0031047">
    <property type="term" value="P:regulatory ncRNA-mediated gene silencing"/>
    <property type="evidence" value="ECO:0007669"/>
    <property type="project" value="UniProtKB-UniRule"/>
</dbReference>
<dbReference type="GO" id="GO:0004518">
    <property type="term" value="F:nuclease activity"/>
    <property type="evidence" value="ECO:0007669"/>
    <property type="project" value="TreeGrafter"/>
</dbReference>
<dbReference type="GO" id="GO:0003723">
    <property type="term" value="F:RNA binding"/>
    <property type="evidence" value="ECO:0007669"/>
    <property type="project" value="UniProtKB-UniRule"/>
</dbReference>
<dbReference type="FunFam" id="2.40.50.90:FF:000001">
    <property type="entry name" value="Staphylococcal nuclease domain-containing protein"/>
    <property type="match status" value="1"/>
</dbReference>
<dbReference type="SMART" id="SM00318">
    <property type="entry name" value="SNc"/>
    <property type="match status" value="4"/>
</dbReference>
<comment type="subcellular location">
    <subcellularLocation>
        <location evidence="1 5">Cytoplasm</location>
    </subcellularLocation>
</comment>
<feature type="domain" description="TNase-like" evidence="7">
    <location>
        <begin position="504"/>
        <end position="630"/>
    </location>
</feature>
<sequence>MSNATNSSPVMQRAIVKLVLSGDSLIIRGQPKGGPPPEKQINLAYLIAPKVGRKLPDGNFSNDEPHGWESREFLRKKLVGKEIQFRTEYKISMGQSQREFGFLFLADENVNDTVVIEGMAEVVRRQQNKDNAEVLRLIELEESAKTAQKGKWDAVSTKREVLHEVEEPQKLVNKTLPAIVEHVRDGSTLRVALALEANKKYQMITLMLSGIRCPQTGEPFGEEGRYFTESRLLQKDVEIRIEQLSGGGNQNSFVGSVTIGDKNIAEYLIKEGFAKCLDWTIGLTQDPKKLRSLEREAKTKKLRIWKDFKEPVKAVGSNESFEAKVLEIVNGDALVVQNLGNNEVKKIFIASIRPPRAEGTRNDDEKERRQFRPLYDIPHMFEAREFLRKRLIGKKVNVKVDYIQPKTDNFQEKTCCTVIVDNNINIGEALISKGLATVVKYRPDDEQRASGYDSFLAAESKAQKSSKGIYSDNKDSGIVRIVDLSSDQSKAKQYLPFLLRNQSARKDAVVEFVFPSSSKIKLFAPKDNCLLNLILVGIQSPKNNDAISSEAHTFVKQRIHQKDVQMSIEASDKVGNFIGWLYFEHNNTQCNLAVELIRNGFASVRDINKSNELNAAEAEAKRQKIGIWKDWKEEEHNEELEEAITEEVNEKETSDLSQRKKVVVTNISSGLSSFHAQYVDDGPKLEELLTELREELTTNPPLPGAYKPTKGDLVVAKFSADQLWYRAKVEKIVSNNEIQILYVDYGNRETVNSRSIAAMPSSKYSSNSPFAKEYALAFVRLDTDPDFVDDVRNAFSDETADRVLLLKSEYKDASGLEAVTLVDEESKKDIVLQLVTDGLFFVDVKSRRERRLQKTFNEYKGAQESAKKKRLNIWQYGDITEDDAKEFGFSK</sequence>
<dbReference type="InterPro" id="IPR002999">
    <property type="entry name" value="Tudor"/>
</dbReference>
<dbReference type="EMBL" id="OC868245">
    <property type="protein sequence ID" value="CAD7633943.1"/>
    <property type="molecule type" value="Genomic_DNA"/>
</dbReference>
<dbReference type="CDD" id="cd20433">
    <property type="entry name" value="Tudor_TDRD11"/>
    <property type="match status" value="1"/>
</dbReference>
<feature type="domain" description="TNase-like" evidence="7">
    <location>
        <begin position="319"/>
        <end position="472"/>
    </location>
</feature>
<dbReference type="SUPFAM" id="SSF63748">
    <property type="entry name" value="Tudor/PWWP/MBT"/>
    <property type="match status" value="1"/>
</dbReference>
<keyword evidence="9" id="KW-1185">Reference proteome</keyword>
<dbReference type="Pfam" id="PF00565">
    <property type="entry name" value="SNase"/>
    <property type="match status" value="4"/>
</dbReference>
<feature type="domain" description="TNase-like" evidence="7">
    <location>
        <begin position="174"/>
        <end position="307"/>
    </location>
</feature>
<evidence type="ECO:0000259" key="7">
    <source>
        <dbReference type="PROSITE" id="PS50830"/>
    </source>
</evidence>
<protein>
    <recommendedName>
        <fullName evidence="2">Staphylococcal nuclease domain-containing protein 1</fullName>
    </recommendedName>
</protein>